<gene>
    <name evidence="2" type="ORF">CR203_11520</name>
</gene>
<feature type="transmembrane region" description="Helical" evidence="1">
    <location>
        <begin position="6"/>
        <end position="24"/>
    </location>
</feature>
<dbReference type="Proteomes" id="UP000281498">
    <property type="component" value="Unassembled WGS sequence"/>
</dbReference>
<protein>
    <submittedName>
        <fullName evidence="2">Uncharacterized protein</fullName>
    </submittedName>
</protein>
<name>A0A3A9K1Y1_9BACI</name>
<keyword evidence="1" id="KW-0472">Membrane</keyword>
<evidence type="ECO:0000313" key="3">
    <source>
        <dbReference type="Proteomes" id="UP000281498"/>
    </source>
</evidence>
<accession>A0A3A9K1Y1</accession>
<keyword evidence="1" id="KW-0812">Transmembrane</keyword>
<dbReference type="OrthoDB" id="2971427at2"/>
<keyword evidence="3" id="KW-1185">Reference proteome</keyword>
<proteinExistence type="predicted"/>
<evidence type="ECO:0000256" key="1">
    <source>
        <dbReference type="SAM" id="Phobius"/>
    </source>
</evidence>
<dbReference type="EMBL" id="PDOE01000004">
    <property type="protein sequence ID" value="RKL67134.1"/>
    <property type="molecule type" value="Genomic_DNA"/>
</dbReference>
<sequence length="102" mass="12158">MIYLISIIVIIAILLGVYYMNIGISKVQLEELTHRQQINEHSNRDLDEWEYYLGKLFGKPFGTKKLIDKYGEPFEDFMRANHPNHDSRIFAKYKKYKQKKSS</sequence>
<evidence type="ECO:0000313" key="2">
    <source>
        <dbReference type="EMBL" id="RKL67134.1"/>
    </source>
</evidence>
<keyword evidence="1" id="KW-1133">Transmembrane helix</keyword>
<organism evidence="2 3">
    <name type="scientific">Salipaludibacillus neizhouensis</name>
    <dbReference type="NCBI Taxonomy" id="885475"/>
    <lineage>
        <taxon>Bacteria</taxon>
        <taxon>Bacillati</taxon>
        <taxon>Bacillota</taxon>
        <taxon>Bacilli</taxon>
        <taxon>Bacillales</taxon>
        <taxon>Bacillaceae</taxon>
    </lineage>
</organism>
<reference evidence="2 3" key="1">
    <citation type="submission" date="2017-10" db="EMBL/GenBank/DDBJ databases">
        <title>Bacillus sp. nov., a halophilic bacterium isolated from a Keqin Lake.</title>
        <authorList>
            <person name="Wang H."/>
        </authorList>
    </citation>
    <scope>NUCLEOTIDE SEQUENCE [LARGE SCALE GENOMIC DNA]</scope>
    <source>
        <strain evidence="2 3">KCTC 13187</strain>
    </source>
</reference>
<dbReference type="RefSeq" id="WP_110937380.1">
    <property type="nucleotide sequence ID" value="NZ_KZ614146.1"/>
</dbReference>
<dbReference type="AlphaFoldDB" id="A0A3A9K1Y1"/>
<comment type="caution">
    <text evidence="2">The sequence shown here is derived from an EMBL/GenBank/DDBJ whole genome shotgun (WGS) entry which is preliminary data.</text>
</comment>